<comment type="miscellaneous">
    <text evidence="5">May also have succinyldiaminopimelate aminotransferase activity, thus carrying out the corresponding step in lysine biosynthesis.</text>
</comment>
<keyword evidence="2 5" id="KW-0028">Amino-acid biosynthesis</keyword>
<feature type="binding site" evidence="5">
    <location>
        <position position="143"/>
    </location>
    <ligand>
        <name>pyridoxal 5'-phosphate</name>
        <dbReference type="ChEBI" id="CHEBI:597326"/>
    </ligand>
</feature>
<dbReference type="InterPro" id="IPR015422">
    <property type="entry name" value="PyrdxlP-dep_Trfase_small"/>
</dbReference>
<dbReference type="Gene3D" id="3.40.640.10">
    <property type="entry name" value="Type I PLP-dependent aspartate aminotransferase-like (Major domain)"/>
    <property type="match status" value="1"/>
</dbReference>
<gene>
    <name evidence="6" type="primary">argD_2</name>
    <name evidence="5" type="synonym">argD</name>
    <name evidence="7" type="ORF">LS73_007150</name>
    <name evidence="6" type="ORF">NCTC12714_00672</name>
</gene>
<evidence type="ECO:0000256" key="4">
    <source>
        <dbReference type="ARBA" id="ARBA00022898"/>
    </source>
</evidence>
<feature type="binding site" evidence="5">
    <location>
        <position position="286"/>
    </location>
    <ligand>
        <name>N(2)-acetyl-L-ornithine</name>
        <dbReference type="ChEBI" id="CHEBI:57805"/>
    </ligand>
</feature>
<dbReference type="Proteomes" id="UP000029922">
    <property type="component" value="Unassembled WGS sequence"/>
</dbReference>
<protein>
    <recommendedName>
        <fullName evidence="5">Acetylornithine aminotransferase</fullName>
        <shortName evidence="5">ACOAT</shortName>
        <ecNumber evidence="5">2.6.1.11</ecNumber>
    </recommendedName>
</protein>
<keyword evidence="1 5" id="KW-0032">Aminotransferase</keyword>
<dbReference type="GO" id="GO:0003992">
    <property type="term" value="F:N2-acetyl-L-ornithine:2-oxoglutarate 5-aminotransferase activity"/>
    <property type="evidence" value="ECO:0007669"/>
    <property type="project" value="UniProtKB-UniRule"/>
</dbReference>
<keyword evidence="5" id="KW-0055">Arginine biosynthesis</keyword>
<dbReference type="NCBIfam" id="NF002325">
    <property type="entry name" value="PRK01278.1"/>
    <property type="match status" value="1"/>
</dbReference>
<evidence type="ECO:0000256" key="2">
    <source>
        <dbReference type="ARBA" id="ARBA00022605"/>
    </source>
</evidence>
<dbReference type="PROSITE" id="PS00600">
    <property type="entry name" value="AA_TRANSFER_CLASS_3"/>
    <property type="match status" value="1"/>
</dbReference>
<dbReference type="InterPro" id="IPR050103">
    <property type="entry name" value="Class-III_PLP-dep_AT"/>
</dbReference>
<dbReference type="PANTHER" id="PTHR11986:SF79">
    <property type="entry name" value="ACETYLORNITHINE AMINOTRANSFERASE, MITOCHONDRIAL"/>
    <property type="match status" value="1"/>
</dbReference>
<comment type="similarity">
    <text evidence="5">Belongs to the class-III pyridoxal-phosphate-dependent aminotransferase family. ArgD subfamily.</text>
</comment>
<dbReference type="Proteomes" id="UP000255139">
    <property type="component" value="Unassembled WGS sequence"/>
</dbReference>
<dbReference type="OrthoDB" id="9801834at2"/>
<reference evidence="7 8" key="1">
    <citation type="journal article" date="2014" name="Genome Announc.">
        <title>Draft genome sequences of eight enterohepatic helicobacter species isolated from both laboratory and wild rodents.</title>
        <authorList>
            <person name="Sheh A."/>
            <person name="Shen Z."/>
            <person name="Fox J.G."/>
        </authorList>
    </citation>
    <scope>NUCLEOTIDE SEQUENCE [LARGE SCALE GENOMIC DNA]</scope>
    <source>
        <strain evidence="7 8">ST1</strain>
    </source>
</reference>
<dbReference type="SUPFAM" id="SSF53383">
    <property type="entry name" value="PLP-dependent transferases"/>
    <property type="match status" value="1"/>
</dbReference>
<dbReference type="UniPathway" id="UPA00068">
    <property type="reaction ID" value="UER00109"/>
</dbReference>
<dbReference type="CDD" id="cd00610">
    <property type="entry name" value="OAT_like"/>
    <property type="match status" value="1"/>
</dbReference>
<dbReference type="InterPro" id="IPR049704">
    <property type="entry name" value="Aminotrans_3_PPA_site"/>
</dbReference>
<dbReference type="NCBIfam" id="TIGR00707">
    <property type="entry name" value="argD"/>
    <property type="match status" value="1"/>
</dbReference>
<dbReference type="STRING" id="216.LS73_07105"/>
<reference evidence="6 9" key="2">
    <citation type="submission" date="2018-06" db="EMBL/GenBank/DDBJ databases">
        <authorList>
            <consortium name="Pathogen Informatics"/>
            <person name="Doyle S."/>
        </authorList>
    </citation>
    <scope>NUCLEOTIDE SEQUENCE [LARGE SCALE GENOMIC DNA]</scope>
    <source>
        <strain evidence="6 9">NCTC12714</strain>
    </source>
</reference>
<dbReference type="Gene3D" id="3.90.1150.10">
    <property type="entry name" value="Aspartate Aminotransferase, domain 1"/>
    <property type="match status" value="1"/>
</dbReference>
<evidence type="ECO:0000313" key="8">
    <source>
        <dbReference type="Proteomes" id="UP000029922"/>
    </source>
</evidence>
<dbReference type="EC" id="2.6.1.11" evidence="5"/>
<keyword evidence="4 5" id="KW-0663">Pyridoxal phosphate</keyword>
<evidence type="ECO:0000313" key="6">
    <source>
        <dbReference type="EMBL" id="STQ85883.1"/>
    </source>
</evidence>
<evidence type="ECO:0000313" key="7">
    <source>
        <dbReference type="EMBL" id="TLD99549.1"/>
    </source>
</evidence>
<dbReference type="EMBL" id="JRPD02000017">
    <property type="protein sequence ID" value="TLD99549.1"/>
    <property type="molecule type" value="Genomic_DNA"/>
</dbReference>
<evidence type="ECO:0000256" key="1">
    <source>
        <dbReference type="ARBA" id="ARBA00022576"/>
    </source>
</evidence>
<accession>A0A377PW79</accession>
<dbReference type="Pfam" id="PF00202">
    <property type="entry name" value="Aminotran_3"/>
    <property type="match status" value="1"/>
</dbReference>
<proteinExistence type="inferred from homology"/>
<keyword evidence="9" id="KW-1185">Reference proteome</keyword>
<evidence type="ECO:0000256" key="3">
    <source>
        <dbReference type="ARBA" id="ARBA00022679"/>
    </source>
</evidence>
<keyword evidence="3 5" id="KW-0808">Transferase</keyword>
<comment type="subunit">
    <text evidence="5">Homodimer.</text>
</comment>
<dbReference type="GO" id="GO:0006526">
    <property type="term" value="P:L-arginine biosynthetic process"/>
    <property type="evidence" value="ECO:0007669"/>
    <property type="project" value="UniProtKB-UniRule"/>
</dbReference>
<comment type="catalytic activity">
    <reaction evidence="5">
        <text>N(2)-acetyl-L-ornithine + 2-oxoglutarate = N-acetyl-L-glutamate 5-semialdehyde + L-glutamate</text>
        <dbReference type="Rhea" id="RHEA:18049"/>
        <dbReference type="ChEBI" id="CHEBI:16810"/>
        <dbReference type="ChEBI" id="CHEBI:29123"/>
        <dbReference type="ChEBI" id="CHEBI:29985"/>
        <dbReference type="ChEBI" id="CHEBI:57805"/>
        <dbReference type="EC" id="2.6.1.11"/>
    </reaction>
</comment>
<dbReference type="InterPro" id="IPR004636">
    <property type="entry name" value="AcOrn/SuccOrn_fam"/>
</dbReference>
<dbReference type="EMBL" id="UGJE01000002">
    <property type="protein sequence ID" value="STQ85883.1"/>
    <property type="molecule type" value="Genomic_DNA"/>
</dbReference>
<feature type="binding site" evidence="5">
    <location>
        <begin position="110"/>
        <end position="111"/>
    </location>
    <ligand>
        <name>pyridoxal 5'-phosphate</name>
        <dbReference type="ChEBI" id="CHEBI:597326"/>
    </ligand>
</feature>
<comment type="cofactor">
    <cofactor evidence="5">
        <name>pyridoxal 5'-phosphate</name>
        <dbReference type="ChEBI" id="CHEBI:597326"/>
    </cofactor>
    <text evidence="5">Binds 1 pyridoxal phosphate per subunit.</text>
</comment>
<feature type="binding site" evidence="5">
    <location>
        <position position="287"/>
    </location>
    <ligand>
        <name>pyridoxal 5'-phosphate</name>
        <dbReference type="ChEBI" id="CHEBI:597326"/>
    </ligand>
</feature>
<feature type="binding site" evidence="5">
    <location>
        <position position="146"/>
    </location>
    <ligand>
        <name>N(2)-acetyl-L-ornithine</name>
        <dbReference type="ChEBI" id="CHEBI:57805"/>
    </ligand>
</feature>
<comment type="subcellular location">
    <subcellularLocation>
        <location evidence="5">Cytoplasm</location>
    </subcellularLocation>
</comment>
<dbReference type="PANTHER" id="PTHR11986">
    <property type="entry name" value="AMINOTRANSFERASE CLASS III"/>
    <property type="match status" value="1"/>
</dbReference>
<dbReference type="HAMAP" id="MF_01107">
    <property type="entry name" value="ArgD_aminotrans_3"/>
    <property type="match status" value="1"/>
</dbReference>
<keyword evidence="5" id="KW-0963">Cytoplasm</keyword>
<dbReference type="AlphaFoldDB" id="A0A377PW79"/>
<comment type="pathway">
    <text evidence="5">Amino-acid biosynthesis; L-arginine biosynthesis; N(2)-acetyl-L-ornithine from L-glutamate: step 4/4.</text>
</comment>
<feature type="binding site" evidence="5">
    <location>
        <begin position="228"/>
        <end position="231"/>
    </location>
    <ligand>
        <name>pyridoxal 5'-phosphate</name>
        <dbReference type="ChEBI" id="CHEBI:597326"/>
    </ligand>
</feature>
<dbReference type="InterPro" id="IPR015421">
    <property type="entry name" value="PyrdxlP-dep_Trfase_major"/>
</dbReference>
<evidence type="ECO:0000313" key="9">
    <source>
        <dbReference type="Proteomes" id="UP000255139"/>
    </source>
</evidence>
<dbReference type="GO" id="GO:0030170">
    <property type="term" value="F:pyridoxal phosphate binding"/>
    <property type="evidence" value="ECO:0007669"/>
    <property type="project" value="InterPro"/>
</dbReference>
<dbReference type="RefSeq" id="WP_052089799.1">
    <property type="nucleotide sequence ID" value="NZ_FZML01000005.1"/>
</dbReference>
<organism evidence="6 9">
    <name type="scientific">Helicobacter muridarum</name>
    <dbReference type="NCBI Taxonomy" id="216"/>
    <lineage>
        <taxon>Bacteria</taxon>
        <taxon>Pseudomonadati</taxon>
        <taxon>Campylobacterota</taxon>
        <taxon>Epsilonproteobacteria</taxon>
        <taxon>Campylobacterales</taxon>
        <taxon>Helicobacteraceae</taxon>
        <taxon>Helicobacter</taxon>
    </lineage>
</organism>
<dbReference type="InterPro" id="IPR015424">
    <property type="entry name" value="PyrdxlP-dep_Trfase"/>
</dbReference>
<dbReference type="PIRSF" id="PIRSF000521">
    <property type="entry name" value="Transaminase_4ab_Lys_Orn"/>
    <property type="match status" value="1"/>
</dbReference>
<feature type="modified residue" description="N6-(pyridoxal phosphate)lysine" evidence="5">
    <location>
        <position position="257"/>
    </location>
</feature>
<dbReference type="GO" id="GO:0042802">
    <property type="term" value="F:identical protein binding"/>
    <property type="evidence" value="ECO:0007669"/>
    <property type="project" value="TreeGrafter"/>
</dbReference>
<evidence type="ECO:0000256" key="5">
    <source>
        <dbReference type="HAMAP-Rule" id="MF_01107"/>
    </source>
</evidence>
<name>A0A377PW79_9HELI</name>
<dbReference type="InterPro" id="IPR005814">
    <property type="entry name" value="Aminotrans_3"/>
</dbReference>
<sequence length="405" mass="44754">MQQTQDSNHSELIAQAEKVLLKTYNRKLIIDRGNGVFLYDIDNNEYLDFGAGIAVCALGYQHKDLNEALYNQINKILHTSNLYYNVPAITAAKKLSEASGIEKIFWTNSGTEANEGAIKAAKKYAFLRDKHHKHNIIAFKNSFHGRSIGALSLTGNPVYQEPFKPLLDGVHFADFNEIASVERNIDSQTCAIFLETIQGEGGITPAKKDFLVKIRKICDENDILLVLDEIQCGMGRSGKMFAWQHYGIKPDIFSTAKALGCGLPVGAFGVNERVASSSLAEGDHGTTYGGNPLVCAGVNAVFDIFQKEKILANVESMSEYLINALDSIVEQYDILTKRQGLGLLQGVWIIEKYKNTDIISKALEQGLIILPAGDNSLRFAPPLIVQKEHIDMMIDKLKVVLDSID</sequence>
<dbReference type="FunFam" id="3.40.640.10:FF:000004">
    <property type="entry name" value="Acetylornithine aminotransferase"/>
    <property type="match status" value="1"/>
</dbReference>
<dbReference type="GO" id="GO:0005737">
    <property type="term" value="C:cytoplasm"/>
    <property type="evidence" value="ECO:0007669"/>
    <property type="project" value="UniProtKB-SubCell"/>
</dbReference>